<evidence type="ECO:0000256" key="6">
    <source>
        <dbReference type="ARBA" id="ARBA00022989"/>
    </source>
</evidence>
<dbReference type="EMBL" id="SLZW01000008">
    <property type="protein sequence ID" value="TCS61321.1"/>
    <property type="molecule type" value="Genomic_DNA"/>
</dbReference>
<dbReference type="RefSeq" id="WP_132939615.1">
    <property type="nucleotide sequence ID" value="NZ_CP119676.1"/>
</dbReference>
<dbReference type="PRINTS" id="PR01506">
    <property type="entry name" value="TATBPROTEIN"/>
</dbReference>
<keyword evidence="4 9" id="KW-0812">Transmembrane</keyword>
<dbReference type="InterPro" id="IPR003369">
    <property type="entry name" value="TatA/B/E"/>
</dbReference>
<dbReference type="Gene3D" id="1.20.5.3310">
    <property type="match status" value="1"/>
</dbReference>
<dbReference type="Pfam" id="PF02416">
    <property type="entry name" value="TatA_B_E"/>
    <property type="match status" value="1"/>
</dbReference>
<dbReference type="NCBIfam" id="TIGR01410">
    <property type="entry name" value="tatB"/>
    <property type="match status" value="1"/>
</dbReference>
<gene>
    <name evidence="9" type="primary">tatB</name>
    <name evidence="11" type="ORF">EDD55_108121</name>
</gene>
<evidence type="ECO:0000256" key="3">
    <source>
        <dbReference type="ARBA" id="ARBA00022475"/>
    </source>
</evidence>
<dbReference type="GO" id="GO:0033281">
    <property type="term" value="C:TAT protein transport complex"/>
    <property type="evidence" value="ECO:0007669"/>
    <property type="project" value="UniProtKB-UniRule"/>
</dbReference>
<dbReference type="Proteomes" id="UP000295304">
    <property type="component" value="Unassembled WGS sequence"/>
</dbReference>
<feature type="region of interest" description="Disordered" evidence="10">
    <location>
        <begin position="88"/>
        <end position="167"/>
    </location>
</feature>
<dbReference type="HAMAP" id="MF_00237">
    <property type="entry name" value="TatB"/>
    <property type="match status" value="1"/>
</dbReference>
<evidence type="ECO:0000313" key="11">
    <source>
        <dbReference type="EMBL" id="TCS61321.1"/>
    </source>
</evidence>
<proteinExistence type="inferred from homology"/>
<evidence type="ECO:0000256" key="8">
    <source>
        <dbReference type="ARBA" id="ARBA00023136"/>
    </source>
</evidence>
<accession>A0A4V2UNJ6</accession>
<evidence type="ECO:0000256" key="1">
    <source>
        <dbReference type="ARBA" id="ARBA00004167"/>
    </source>
</evidence>
<comment type="subcellular location">
    <subcellularLocation>
        <location evidence="9">Cell membrane</location>
        <topology evidence="9">Single-pass membrane protein</topology>
    </subcellularLocation>
    <subcellularLocation>
        <location evidence="1">Membrane</location>
        <topology evidence="1">Single-pass membrane protein</topology>
    </subcellularLocation>
</comment>
<keyword evidence="6 9" id="KW-1133">Transmembrane helix</keyword>
<comment type="function">
    <text evidence="9">Part of the twin-arginine translocation (Tat) system that transports large folded proteins containing a characteristic twin-arginine motif in their signal peptide across membranes. Together with TatC, TatB is part of a receptor directly interacting with Tat signal peptides. TatB may form an oligomeric binding site that transiently accommodates folded Tat precursor proteins before their translocation.</text>
</comment>
<evidence type="ECO:0000256" key="2">
    <source>
        <dbReference type="ARBA" id="ARBA00022448"/>
    </source>
</evidence>
<dbReference type="GO" id="GO:0043953">
    <property type="term" value="P:protein transport by the Tat complex"/>
    <property type="evidence" value="ECO:0007669"/>
    <property type="project" value="UniProtKB-UniRule"/>
</dbReference>
<dbReference type="InterPro" id="IPR018448">
    <property type="entry name" value="TatB"/>
</dbReference>
<dbReference type="GO" id="GO:0008320">
    <property type="term" value="F:protein transmembrane transporter activity"/>
    <property type="evidence" value="ECO:0007669"/>
    <property type="project" value="UniProtKB-UniRule"/>
</dbReference>
<organism evidence="11 12">
    <name type="scientific">Varunaivibrio sulfuroxidans</name>
    <dbReference type="NCBI Taxonomy" id="1773489"/>
    <lineage>
        <taxon>Bacteria</taxon>
        <taxon>Pseudomonadati</taxon>
        <taxon>Pseudomonadota</taxon>
        <taxon>Alphaproteobacteria</taxon>
        <taxon>Rhodospirillales</taxon>
        <taxon>Magnetovibrionaceae</taxon>
        <taxon>Varunaivibrio</taxon>
    </lineage>
</organism>
<reference evidence="11 12" key="1">
    <citation type="submission" date="2019-03" db="EMBL/GenBank/DDBJ databases">
        <title>Genomic Encyclopedia of Type Strains, Phase IV (KMG-IV): sequencing the most valuable type-strain genomes for metagenomic binning, comparative biology and taxonomic classification.</title>
        <authorList>
            <person name="Goeker M."/>
        </authorList>
    </citation>
    <scope>NUCLEOTIDE SEQUENCE [LARGE SCALE GENOMIC DNA]</scope>
    <source>
        <strain evidence="11 12">DSM 101688</strain>
    </source>
</reference>
<keyword evidence="5 9" id="KW-0653">Protein transport</keyword>
<comment type="similarity">
    <text evidence="9">Belongs to the TatB family.</text>
</comment>
<keyword evidence="7 9" id="KW-0811">Translocation</keyword>
<dbReference type="PANTHER" id="PTHR33162">
    <property type="entry name" value="SEC-INDEPENDENT PROTEIN TRANSLOCASE PROTEIN TATA, CHLOROPLASTIC"/>
    <property type="match status" value="1"/>
</dbReference>
<keyword evidence="2 9" id="KW-0813">Transport</keyword>
<evidence type="ECO:0000256" key="10">
    <source>
        <dbReference type="SAM" id="MobiDB-lite"/>
    </source>
</evidence>
<evidence type="ECO:0000313" key="12">
    <source>
        <dbReference type="Proteomes" id="UP000295304"/>
    </source>
</evidence>
<evidence type="ECO:0000256" key="9">
    <source>
        <dbReference type="HAMAP-Rule" id="MF_00237"/>
    </source>
</evidence>
<dbReference type="AlphaFoldDB" id="A0A4V2UNJ6"/>
<comment type="caution">
    <text evidence="11">The sequence shown here is derived from an EMBL/GenBank/DDBJ whole genome shotgun (WGS) entry which is preliminary data.</text>
</comment>
<keyword evidence="12" id="KW-1185">Reference proteome</keyword>
<keyword evidence="3 9" id="KW-1003">Cell membrane</keyword>
<sequence>MFDIGWQELFVIALLAIVVVGPSDLPKAIRTITLWIRKARGLAREFQSGVDEMIREAELDDLRRQITSARDTDVHKVISEHVDPTGELSKTLDLSDIDTPSTPAKIPEKTDDDASAPDNVAGEQSSPVATETPGLAPEPTPELAPELADDVMPDLPSGDAPGKVTRK</sequence>
<keyword evidence="8 9" id="KW-0472">Membrane</keyword>
<comment type="subunit">
    <text evidence="9">The Tat system comprises two distinct complexes: a TatABC complex, containing multiple copies of TatA, TatB and TatC subunits, and a separate TatA complex, containing only TatA subunits. Substrates initially bind to the TatABC complex, which probably triggers association of the separate TatA complex to form the active translocon.</text>
</comment>
<name>A0A4V2UNJ6_9PROT</name>
<dbReference type="OrthoDB" id="7206969at2"/>
<protein>
    <recommendedName>
        <fullName evidence="9">Sec-independent protein translocase protein TatB</fullName>
    </recommendedName>
</protein>
<evidence type="ECO:0000256" key="5">
    <source>
        <dbReference type="ARBA" id="ARBA00022927"/>
    </source>
</evidence>
<evidence type="ECO:0000256" key="7">
    <source>
        <dbReference type="ARBA" id="ARBA00023010"/>
    </source>
</evidence>
<evidence type="ECO:0000256" key="4">
    <source>
        <dbReference type="ARBA" id="ARBA00022692"/>
    </source>
</evidence>
<dbReference type="PANTHER" id="PTHR33162:SF1">
    <property type="entry name" value="SEC-INDEPENDENT PROTEIN TRANSLOCASE PROTEIN TATA, CHLOROPLASTIC"/>
    <property type="match status" value="1"/>
</dbReference>